<protein>
    <recommendedName>
        <fullName evidence="1">YopX protein domain-containing protein</fullName>
    </recommendedName>
</protein>
<reference evidence="2" key="2">
    <citation type="submission" date="2020-09" db="EMBL/GenBank/DDBJ databases">
        <authorList>
            <person name="Sun Q."/>
            <person name="Zhou Y."/>
        </authorList>
    </citation>
    <scope>NUCLEOTIDE SEQUENCE</scope>
    <source>
        <strain evidence="2">CGMCC 1.15371</strain>
    </source>
</reference>
<name>A0A8J3DVK8_9BACL</name>
<dbReference type="EMBL" id="BMIR01000014">
    <property type="protein sequence ID" value="GGE47948.1"/>
    <property type="molecule type" value="Genomic_DNA"/>
</dbReference>
<evidence type="ECO:0000259" key="1">
    <source>
        <dbReference type="Pfam" id="PF09643"/>
    </source>
</evidence>
<dbReference type="InterPro" id="IPR010024">
    <property type="entry name" value="CHP16711"/>
</dbReference>
<feature type="domain" description="YopX protein" evidence="1">
    <location>
        <begin position="5"/>
        <end position="137"/>
    </location>
</feature>
<dbReference type="NCBIfam" id="TIGR01671">
    <property type="entry name" value="phage_TIGR01671"/>
    <property type="match status" value="1"/>
</dbReference>
<dbReference type="SUPFAM" id="SSF159006">
    <property type="entry name" value="YopX-like"/>
    <property type="match status" value="1"/>
</dbReference>
<organism evidence="2 3">
    <name type="scientific">Pullulanibacillus camelliae</name>
    <dbReference type="NCBI Taxonomy" id="1707096"/>
    <lineage>
        <taxon>Bacteria</taxon>
        <taxon>Bacillati</taxon>
        <taxon>Bacillota</taxon>
        <taxon>Bacilli</taxon>
        <taxon>Bacillales</taxon>
        <taxon>Sporolactobacillaceae</taxon>
        <taxon>Pullulanibacillus</taxon>
    </lineage>
</organism>
<dbReference type="Pfam" id="PF09643">
    <property type="entry name" value="YopX"/>
    <property type="match status" value="1"/>
</dbReference>
<dbReference type="InterPro" id="IPR019096">
    <property type="entry name" value="YopX_protein"/>
</dbReference>
<keyword evidence="3" id="KW-1185">Reference proteome</keyword>
<comment type="caution">
    <text evidence="2">The sequence shown here is derived from an EMBL/GenBank/DDBJ whole genome shotgun (WGS) entry which is preliminary data.</text>
</comment>
<reference evidence="2" key="1">
    <citation type="journal article" date="2014" name="Int. J. Syst. Evol. Microbiol.">
        <title>Complete genome sequence of Corynebacterium casei LMG S-19264T (=DSM 44701T), isolated from a smear-ripened cheese.</title>
        <authorList>
            <consortium name="US DOE Joint Genome Institute (JGI-PGF)"/>
            <person name="Walter F."/>
            <person name="Albersmeier A."/>
            <person name="Kalinowski J."/>
            <person name="Ruckert C."/>
        </authorList>
    </citation>
    <scope>NUCLEOTIDE SEQUENCE</scope>
    <source>
        <strain evidence="2">CGMCC 1.15371</strain>
    </source>
</reference>
<dbReference type="InterPro" id="IPR023385">
    <property type="entry name" value="YopX-like_C"/>
</dbReference>
<gene>
    <name evidence="2" type="ORF">GCM10011391_28400</name>
</gene>
<evidence type="ECO:0000313" key="2">
    <source>
        <dbReference type="EMBL" id="GGE47948.1"/>
    </source>
</evidence>
<evidence type="ECO:0000313" key="3">
    <source>
        <dbReference type="Proteomes" id="UP000628775"/>
    </source>
</evidence>
<dbReference type="Proteomes" id="UP000628775">
    <property type="component" value="Unassembled WGS sequence"/>
</dbReference>
<dbReference type="AlphaFoldDB" id="A0A8J3DVK8"/>
<accession>A0A8J3DVK8</accession>
<sequence>MREIKFRAWDRNEKNMVKVTGIIFSAVQHTLVRYRYVNDKGKTIDEQSHIDEEGFGSVVLMQYTGLKDKNDKEIYEGDIVVLYNTQEGNVSGRVYWDELLGRYLVFRDEDKLYDLYEFLSEEMNIIGNIYENPELLKGDAP</sequence>
<dbReference type="Gene3D" id="2.30.30.290">
    <property type="entry name" value="YopX-like domains"/>
    <property type="match status" value="1"/>
</dbReference>
<dbReference type="RefSeq" id="WP_188695465.1">
    <property type="nucleotide sequence ID" value="NZ_BMIR01000014.1"/>
</dbReference>
<proteinExistence type="predicted"/>